<evidence type="ECO:0000313" key="4">
    <source>
        <dbReference type="EMBL" id="RIJ22308.1"/>
    </source>
</evidence>
<dbReference type="Pfam" id="PF00563">
    <property type="entry name" value="EAL"/>
    <property type="match status" value="1"/>
</dbReference>
<feature type="transmembrane region" description="Helical" evidence="1">
    <location>
        <begin position="159"/>
        <end position="180"/>
    </location>
</feature>
<dbReference type="Pfam" id="PF00990">
    <property type="entry name" value="GGDEF"/>
    <property type="match status" value="1"/>
</dbReference>
<dbReference type="SUPFAM" id="SSF141868">
    <property type="entry name" value="EAL domain-like"/>
    <property type="match status" value="1"/>
</dbReference>
<keyword evidence="1" id="KW-1133">Transmembrane helix</keyword>
<feature type="domain" description="EAL" evidence="2">
    <location>
        <begin position="368"/>
        <end position="619"/>
    </location>
</feature>
<dbReference type="SMART" id="SM00052">
    <property type="entry name" value="EAL"/>
    <property type="match status" value="1"/>
</dbReference>
<feature type="transmembrane region" description="Helical" evidence="1">
    <location>
        <begin position="51"/>
        <end position="70"/>
    </location>
</feature>
<keyword evidence="1" id="KW-0472">Membrane</keyword>
<feature type="transmembrane region" description="Helical" evidence="1">
    <location>
        <begin position="133"/>
        <end position="153"/>
    </location>
</feature>
<comment type="caution">
    <text evidence="4">The sequence shown here is derived from an EMBL/GenBank/DDBJ whole genome shotgun (WGS) entry which is preliminary data.</text>
</comment>
<dbReference type="InterPro" id="IPR050706">
    <property type="entry name" value="Cyclic-di-GMP_PDE-like"/>
</dbReference>
<dbReference type="InterPro" id="IPR001633">
    <property type="entry name" value="EAL_dom"/>
</dbReference>
<proteinExistence type="predicted"/>
<dbReference type="NCBIfam" id="TIGR00254">
    <property type="entry name" value="GGDEF"/>
    <property type="match status" value="1"/>
</dbReference>
<dbReference type="GO" id="GO:0071111">
    <property type="term" value="F:cyclic-guanylate-specific phosphodiesterase activity"/>
    <property type="evidence" value="ECO:0007669"/>
    <property type="project" value="InterPro"/>
</dbReference>
<evidence type="ECO:0000313" key="5">
    <source>
        <dbReference type="Proteomes" id="UP000265431"/>
    </source>
</evidence>
<sequence length="619" mass="67271">MERKRPEHVPGLAELHERFRRIALRVGLVGLILVGAAFFVSVITGGVNAESYMEAGVYAVILSAIALSAHRDYKTRLVLNVGLTFLFLAYWAFTYTEFRMGDIAVDTLLYPIFIPVFIAIGLDYRLQFSLAPLHGVMIWLVTPLYIEVVPFGAETLLQQQILTATMACFCALLIVLLALVQISRQKTDERLVAVIIEKNRLATTDPLTGLLNRRAFLEALDRSAGQYPDLTLAFIDLNGFKPLNDQFGHAAGDAVLKAIAARLEHHDAVISAARPGGDEFAAIIDPGLSTAETDKAIAAIHASLIHDVSWQDRLIHVGVSLGYATTSGTDSDTQACLSRADTAMRRVKAAGGGFGRYTAATDAEGISTSRLAVSFPPALAAGQIRPALQPIADARFREIVCHELLARWTSSSGGRQPTPREFIPVAENLGLMNELLWNTLDQALKHWPSDTRAVSVNISPGQLQTRNFVPKLRRIIDRHGFAPGDLTLEITENVALRNVSANAEALEQARRAGMKIALDDFGTGYSSLSLLSRLPLDMIKIDQSLVHAASRDGASTQTAILRGALRLSHELGLISCVEGVSSEEMALQMKVFGADQIQGFWVGRPTLVTPRPAKVKLAS</sequence>
<dbReference type="PROSITE" id="PS50883">
    <property type="entry name" value="EAL"/>
    <property type="match status" value="1"/>
</dbReference>
<dbReference type="InterPro" id="IPR029787">
    <property type="entry name" value="Nucleotide_cyclase"/>
</dbReference>
<dbReference type="PANTHER" id="PTHR33121">
    <property type="entry name" value="CYCLIC DI-GMP PHOSPHODIESTERASE PDEF"/>
    <property type="match status" value="1"/>
</dbReference>
<protein>
    <submittedName>
        <fullName evidence="4">EAL domain-containing protein</fullName>
    </submittedName>
</protein>
<feature type="transmembrane region" description="Helical" evidence="1">
    <location>
        <begin position="77"/>
        <end position="96"/>
    </location>
</feature>
<name>A0A399QTY8_9PROT</name>
<dbReference type="SUPFAM" id="SSF55073">
    <property type="entry name" value="Nucleotide cyclase"/>
    <property type="match status" value="1"/>
</dbReference>
<feature type="transmembrane region" description="Helical" evidence="1">
    <location>
        <begin position="22"/>
        <end position="45"/>
    </location>
</feature>
<dbReference type="PROSITE" id="PS50887">
    <property type="entry name" value="GGDEF"/>
    <property type="match status" value="1"/>
</dbReference>
<dbReference type="OrthoDB" id="7279500at2"/>
<dbReference type="InterPro" id="IPR035919">
    <property type="entry name" value="EAL_sf"/>
</dbReference>
<accession>A0A399QTY8</accession>
<dbReference type="InterPro" id="IPR000160">
    <property type="entry name" value="GGDEF_dom"/>
</dbReference>
<dbReference type="Gene3D" id="3.30.70.270">
    <property type="match status" value="1"/>
</dbReference>
<evidence type="ECO:0000259" key="2">
    <source>
        <dbReference type="PROSITE" id="PS50883"/>
    </source>
</evidence>
<dbReference type="CDD" id="cd01948">
    <property type="entry name" value="EAL"/>
    <property type="match status" value="1"/>
</dbReference>
<dbReference type="SMART" id="SM00267">
    <property type="entry name" value="GGDEF"/>
    <property type="match status" value="1"/>
</dbReference>
<dbReference type="CDD" id="cd01949">
    <property type="entry name" value="GGDEF"/>
    <property type="match status" value="1"/>
</dbReference>
<dbReference type="EMBL" id="QWGB01000007">
    <property type="protein sequence ID" value="RIJ22308.1"/>
    <property type="molecule type" value="Genomic_DNA"/>
</dbReference>
<organism evidence="4 5">
    <name type="scientific">Henriciella barbarensis</name>
    <dbReference type="NCBI Taxonomy" id="86342"/>
    <lineage>
        <taxon>Bacteria</taxon>
        <taxon>Pseudomonadati</taxon>
        <taxon>Pseudomonadota</taxon>
        <taxon>Alphaproteobacteria</taxon>
        <taxon>Hyphomonadales</taxon>
        <taxon>Hyphomonadaceae</taxon>
        <taxon>Henriciella</taxon>
    </lineage>
</organism>
<keyword evidence="1" id="KW-0812">Transmembrane</keyword>
<feature type="domain" description="GGDEF" evidence="3">
    <location>
        <begin position="228"/>
        <end position="362"/>
    </location>
</feature>
<reference evidence="4 5" key="1">
    <citation type="submission" date="2018-08" db="EMBL/GenBank/DDBJ databases">
        <title>Henriciella mobilis sp. nov., isolated from seawater.</title>
        <authorList>
            <person name="Cheng H."/>
            <person name="Wu Y.-H."/>
            <person name="Xu X.-W."/>
            <person name="Guo L.-L."/>
        </authorList>
    </citation>
    <scope>NUCLEOTIDE SEQUENCE [LARGE SCALE GENOMIC DNA]</scope>
    <source>
        <strain evidence="4 5">CCUG66934</strain>
    </source>
</reference>
<evidence type="ECO:0000259" key="3">
    <source>
        <dbReference type="PROSITE" id="PS50887"/>
    </source>
</evidence>
<feature type="transmembrane region" description="Helical" evidence="1">
    <location>
        <begin position="108"/>
        <end position="126"/>
    </location>
</feature>
<dbReference type="PANTHER" id="PTHR33121:SF70">
    <property type="entry name" value="SIGNALING PROTEIN YKOW"/>
    <property type="match status" value="1"/>
</dbReference>
<evidence type="ECO:0000256" key="1">
    <source>
        <dbReference type="SAM" id="Phobius"/>
    </source>
</evidence>
<dbReference type="InterPro" id="IPR043128">
    <property type="entry name" value="Rev_trsase/Diguanyl_cyclase"/>
</dbReference>
<dbReference type="Gene3D" id="3.20.20.450">
    <property type="entry name" value="EAL domain"/>
    <property type="match status" value="1"/>
</dbReference>
<dbReference type="AlphaFoldDB" id="A0A399QTY8"/>
<dbReference type="RefSeq" id="WP_119380226.1">
    <property type="nucleotide sequence ID" value="NZ_QWGB01000007.1"/>
</dbReference>
<keyword evidence="5" id="KW-1185">Reference proteome</keyword>
<dbReference type="Proteomes" id="UP000265431">
    <property type="component" value="Unassembled WGS sequence"/>
</dbReference>
<gene>
    <name evidence="4" type="ORF">D1224_12195</name>
</gene>